<dbReference type="GO" id="GO:0006355">
    <property type="term" value="P:regulation of DNA-templated transcription"/>
    <property type="evidence" value="ECO:0007669"/>
    <property type="project" value="InterPro"/>
</dbReference>
<evidence type="ECO:0000256" key="5">
    <source>
        <dbReference type="ARBA" id="ARBA00023015"/>
    </source>
</evidence>
<dbReference type="Gene3D" id="3.30.50.10">
    <property type="entry name" value="Erythroid Transcription Factor GATA-1, subunit A"/>
    <property type="match status" value="1"/>
</dbReference>
<keyword evidence="13" id="KW-1185">Reference proteome</keyword>
<evidence type="ECO:0000256" key="9">
    <source>
        <dbReference type="ARBA" id="ARBA00023242"/>
    </source>
</evidence>
<dbReference type="InterPro" id="IPR051140">
    <property type="entry name" value="GATA_TF"/>
</dbReference>
<organism evidence="12 13">
    <name type="scientific">Glycine soja</name>
    <name type="common">Wild soybean</name>
    <dbReference type="NCBI Taxonomy" id="3848"/>
    <lineage>
        <taxon>Eukaryota</taxon>
        <taxon>Viridiplantae</taxon>
        <taxon>Streptophyta</taxon>
        <taxon>Embryophyta</taxon>
        <taxon>Tracheophyta</taxon>
        <taxon>Spermatophyta</taxon>
        <taxon>Magnoliopsida</taxon>
        <taxon>eudicotyledons</taxon>
        <taxon>Gunneridae</taxon>
        <taxon>Pentapetalae</taxon>
        <taxon>rosids</taxon>
        <taxon>fabids</taxon>
        <taxon>Fabales</taxon>
        <taxon>Fabaceae</taxon>
        <taxon>Papilionoideae</taxon>
        <taxon>50 kb inversion clade</taxon>
        <taxon>NPAAA clade</taxon>
        <taxon>indigoferoid/millettioid clade</taxon>
        <taxon>Phaseoleae</taxon>
        <taxon>Glycine</taxon>
        <taxon>Glycine subgen. Soja</taxon>
    </lineage>
</organism>
<dbReference type="Proteomes" id="UP000289340">
    <property type="component" value="Chromosome 12"/>
</dbReference>
<evidence type="ECO:0000259" key="11">
    <source>
        <dbReference type="PROSITE" id="PS50114"/>
    </source>
</evidence>
<dbReference type="AlphaFoldDB" id="A0A445HM81"/>
<keyword evidence="2" id="KW-0479">Metal-binding</keyword>
<comment type="caution">
    <text evidence="12">The sequence shown here is derived from an EMBL/GenBank/DDBJ whole genome shotgun (WGS) entry which is preliminary data.</text>
</comment>
<dbReference type="InterPro" id="IPR000679">
    <property type="entry name" value="Znf_GATA"/>
</dbReference>
<keyword evidence="4" id="KW-0862">Zinc</keyword>
<evidence type="ECO:0000256" key="8">
    <source>
        <dbReference type="ARBA" id="ARBA00023163"/>
    </source>
</evidence>
<dbReference type="SUPFAM" id="SSF57716">
    <property type="entry name" value="Glucocorticoid receptor-like (DNA-binding domain)"/>
    <property type="match status" value="1"/>
</dbReference>
<dbReference type="InterPro" id="IPR013088">
    <property type="entry name" value="Znf_NHR/GATA"/>
</dbReference>
<keyword evidence="8" id="KW-0804">Transcription</keyword>
<dbReference type="PANTHER" id="PTHR45658">
    <property type="entry name" value="GATA TRANSCRIPTION FACTOR"/>
    <property type="match status" value="1"/>
</dbReference>
<dbReference type="GO" id="GO:0005634">
    <property type="term" value="C:nucleus"/>
    <property type="evidence" value="ECO:0007669"/>
    <property type="project" value="TreeGrafter"/>
</dbReference>
<dbReference type="Pfam" id="PF00320">
    <property type="entry name" value="GATA"/>
    <property type="match status" value="1"/>
</dbReference>
<proteinExistence type="inferred from homology"/>
<dbReference type="GO" id="GO:0043565">
    <property type="term" value="F:sequence-specific DNA binding"/>
    <property type="evidence" value="ECO:0007669"/>
    <property type="project" value="InterPro"/>
</dbReference>
<dbReference type="PANTHER" id="PTHR45658:SF134">
    <property type="entry name" value="GATA TYPE ZINC FINGER TRANSCRIPTION FACTOR FAMILY PROTEIN"/>
    <property type="match status" value="1"/>
</dbReference>
<dbReference type="CDD" id="cd00202">
    <property type="entry name" value="ZnF_GATA"/>
    <property type="match status" value="1"/>
</dbReference>
<evidence type="ECO:0000313" key="13">
    <source>
        <dbReference type="Proteomes" id="UP000289340"/>
    </source>
</evidence>
<dbReference type="GO" id="GO:0008270">
    <property type="term" value="F:zinc ion binding"/>
    <property type="evidence" value="ECO:0007669"/>
    <property type="project" value="UniProtKB-KW"/>
</dbReference>
<evidence type="ECO:0000256" key="6">
    <source>
        <dbReference type="ARBA" id="ARBA00023125"/>
    </source>
</evidence>
<evidence type="ECO:0000256" key="3">
    <source>
        <dbReference type="ARBA" id="ARBA00022771"/>
    </source>
</evidence>
<evidence type="ECO:0000256" key="1">
    <source>
        <dbReference type="ARBA" id="ARBA00005694"/>
    </source>
</evidence>
<evidence type="ECO:0000256" key="7">
    <source>
        <dbReference type="ARBA" id="ARBA00023159"/>
    </source>
</evidence>
<keyword evidence="6" id="KW-0238">DNA-binding</keyword>
<keyword evidence="7" id="KW-0010">Activator</keyword>
<evidence type="ECO:0000256" key="2">
    <source>
        <dbReference type="ARBA" id="ARBA00022723"/>
    </source>
</evidence>
<dbReference type="PROSITE" id="PS00344">
    <property type="entry name" value="GATA_ZN_FINGER_1"/>
    <property type="match status" value="1"/>
</dbReference>
<evidence type="ECO:0000256" key="4">
    <source>
        <dbReference type="ARBA" id="ARBA00022833"/>
    </source>
</evidence>
<keyword evidence="3 10" id="KW-0863">Zinc-finger</keyword>
<dbReference type="SMART" id="SM00401">
    <property type="entry name" value="ZnF_GATA"/>
    <property type="match status" value="1"/>
</dbReference>
<evidence type="ECO:0000313" key="12">
    <source>
        <dbReference type="EMBL" id="RZB74819.1"/>
    </source>
</evidence>
<gene>
    <name evidence="12" type="ORF">D0Y65_033659</name>
</gene>
<protein>
    <submittedName>
        <fullName evidence="12">GATA transcription factor 8</fullName>
    </submittedName>
</protein>
<dbReference type="PROSITE" id="PS50114">
    <property type="entry name" value="GATA_ZN_FINGER_2"/>
    <property type="match status" value="1"/>
</dbReference>
<reference evidence="12 13" key="1">
    <citation type="submission" date="2018-09" db="EMBL/GenBank/DDBJ databases">
        <title>A high-quality reference genome of wild soybean provides a powerful tool to mine soybean genomes.</title>
        <authorList>
            <person name="Xie M."/>
            <person name="Chung C.Y.L."/>
            <person name="Li M.-W."/>
            <person name="Wong F.-L."/>
            <person name="Chan T.-F."/>
            <person name="Lam H.-M."/>
        </authorList>
    </citation>
    <scope>NUCLEOTIDE SEQUENCE [LARGE SCALE GENOMIC DNA]</scope>
    <source>
        <strain evidence="13">cv. W05</strain>
        <tissue evidence="12">Hypocotyl of etiolated seedlings</tissue>
    </source>
</reference>
<accession>A0A445HM81</accession>
<sequence>MKDCWFFYNNFNGLSDESLDDVMDMEFLDLPLDFEDVETDAVEEQDWDAQFNKFLEDPPPPLGSFPLQSSEFCGQTQHENVKLGKSFRASRMIFSESDLQTQPAGELLCMVSKKLRKKDIPMLANRIEMKRSSSQESVALRKCLHCEVTKTPQWREGPMGPKTLCNACGVRYRSGRLFAEYRPAASPTFVSSLHSNSHKKVLEIRNRATQVTVR</sequence>
<feature type="domain" description="GATA-type" evidence="11">
    <location>
        <begin position="137"/>
        <end position="173"/>
    </location>
</feature>
<name>A0A445HM81_GLYSO</name>
<dbReference type="FunFam" id="3.30.50.10:FF:000018">
    <property type="entry name" value="GATA transcription factor"/>
    <property type="match status" value="1"/>
</dbReference>
<keyword evidence="9" id="KW-0539">Nucleus</keyword>
<dbReference type="GO" id="GO:0030154">
    <property type="term" value="P:cell differentiation"/>
    <property type="evidence" value="ECO:0007669"/>
    <property type="project" value="TreeGrafter"/>
</dbReference>
<comment type="similarity">
    <text evidence="1">Belongs to the type IV zinc-finger family. Class A subfamily.</text>
</comment>
<dbReference type="EMBL" id="QZWG01000012">
    <property type="protein sequence ID" value="RZB74819.1"/>
    <property type="molecule type" value="Genomic_DNA"/>
</dbReference>
<evidence type="ECO:0000256" key="10">
    <source>
        <dbReference type="PROSITE-ProRule" id="PRU00094"/>
    </source>
</evidence>
<keyword evidence="5" id="KW-0805">Transcription regulation</keyword>